<feature type="compositionally biased region" description="Basic and acidic residues" evidence="1">
    <location>
        <begin position="136"/>
        <end position="157"/>
    </location>
</feature>
<keyword evidence="3" id="KW-1185">Reference proteome</keyword>
<evidence type="ECO:0000313" key="3">
    <source>
        <dbReference type="Proteomes" id="UP000452235"/>
    </source>
</evidence>
<dbReference type="AlphaFoldDB" id="A0A5M3YL88"/>
<organism evidence="2 3">
    <name type="scientific">Aspergillus terreus</name>
    <dbReference type="NCBI Taxonomy" id="33178"/>
    <lineage>
        <taxon>Eukaryota</taxon>
        <taxon>Fungi</taxon>
        <taxon>Dikarya</taxon>
        <taxon>Ascomycota</taxon>
        <taxon>Pezizomycotina</taxon>
        <taxon>Eurotiomycetes</taxon>
        <taxon>Eurotiomycetidae</taxon>
        <taxon>Eurotiales</taxon>
        <taxon>Aspergillaceae</taxon>
        <taxon>Aspergillus</taxon>
        <taxon>Aspergillus subgen. Circumdati</taxon>
    </lineage>
</organism>
<proteinExistence type="predicted"/>
<comment type="caution">
    <text evidence="2">The sequence shown here is derived from an EMBL/GenBank/DDBJ whole genome shotgun (WGS) entry which is preliminary data.</text>
</comment>
<feature type="region of interest" description="Disordered" evidence="1">
    <location>
        <begin position="1"/>
        <end position="41"/>
    </location>
</feature>
<gene>
    <name evidence="2" type="ORF">ATEIFO6365_0001031200</name>
</gene>
<feature type="region of interest" description="Disordered" evidence="1">
    <location>
        <begin position="136"/>
        <end position="168"/>
    </location>
</feature>
<feature type="region of interest" description="Disordered" evidence="1">
    <location>
        <begin position="53"/>
        <end position="101"/>
    </location>
</feature>
<dbReference type="Proteomes" id="UP000452235">
    <property type="component" value="Unassembled WGS sequence"/>
</dbReference>
<protein>
    <submittedName>
        <fullName evidence="2">Uncharacterized protein</fullName>
    </submittedName>
</protein>
<feature type="compositionally biased region" description="Polar residues" evidence="1">
    <location>
        <begin position="64"/>
        <end position="78"/>
    </location>
</feature>
<accession>A0A5M3YL88</accession>
<evidence type="ECO:0000313" key="2">
    <source>
        <dbReference type="EMBL" id="GFF12089.1"/>
    </source>
</evidence>
<name>A0A5M3YL88_ASPTE</name>
<evidence type="ECO:0000256" key="1">
    <source>
        <dbReference type="SAM" id="MobiDB-lite"/>
    </source>
</evidence>
<sequence>MSSTATPGSSDAGEQPPPSSRIDQGEKKQQPSTERKVRCADYAKIREILKQQQERMNRMAEQMRSGTSDPPSQSNPSITVPLPSAERHDKRGAEPLQSDDLNVLMEQLAPLDRKLQYMMRRFNDSAEMIRKLSAELEKTRRARPLARDNVEQEHTERGGGGGARDSVE</sequence>
<dbReference type="EMBL" id="BLJY01000001">
    <property type="protein sequence ID" value="GFF12089.1"/>
    <property type="molecule type" value="Genomic_DNA"/>
</dbReference>
<feature type="compositionally biased region" description="Basic and acidic residues" evidence="1">
    <location>
        <begin position="23"/>
        <end position="41"/>
    </location>
</feature>
<feature type="compositionally biased region" description="Gly residues" evidence="1">
    <location>
        <begin position="158"/>
        <end position="168"/>
    </location>
</feature>
<reference evidence="2 3" key="1">
    <citation type="submission" date="2020-01" db="EMBL/GenBank/DDBJ databases">
        <title>Aspergillus terreus IFO 6365 whole genome shotgun sequence.</title>
        <authorList>
            <person name="Kanamasa S."/>
            <person name="Takahashi H."/>
        </authorList>
    </citation>
    <scope>NUCLEOTIDE SEQUENCE [LARGE SCALE GENOMIC DNA]</scope>
    <source>
        <strain evidence="2 3">IFO 6365</strain>
    </source>
</reference>